<evidence type="ECO:0000313" key="8">
    <source>
        <dbReference type="RefSeq" id="XP_030744350.1"/>
    </source>
</evidence>
<dbReference type="Pfam" id="PF22061">
    <property type="entry name" value="CSN7_HB_subdom"/>
    <property type="match status" value="1"/>
</dbReference>
<dbReference type="PANTHER" id="PTHR15350">
    <property type="entry name" value="COP9 SIGNALOSOME COMPLEX SUBUNIT 7/DENDRITIC CELL PROTEIN GA17"/>
    <property type="match status" value="1"/>
</dbReference>
<dbReference type="GeneID" id="101656946"/>
<keyword evidence="4" id="KW-0736">Signalosome</keyword>
<evidence type="ECO:0000256" key="2">
    <source>
        <dbReference type="ARBA" id="ARBA00004496"/>
    </source>
</evidence>
<evidence type="ECO:0000256" key="1">
    <source>
        <dbReference type="ARBA" id="ARBA00004123"/>
    </source>
</evidence>
<evidence type="ECO:0000256" key="4">
    <source>
        <dbReference type="ARBA" id="ARBA00022790"/>
    </source>
</evidence>
<reference evidence="8" key="1">
    <citation type="submission" date="2025-08" db="UniProtKB">
        <authorList>
            <consortium name="RefSeq"/>
        </authorList>
    </citation>
    <scope>IDENTIFICATION</scope>
</reference>
<protein>
    <submittedName>
        <fullName evidence="8">COP9 signalosome complex subunit 7b-like isoform X2</fullName>
    </submittedName>
</protein>
<gene>
    <name evidence="8" type="primary">LOC101656946</name>
</gene>
<dbReference type="Proteomes" id="UP000694863">
    <property type="component" value="Unplaced"/>
</dbReference>
<dbReference type="InterPro" id="IPR045237">
    <property type="entry name" value="COPS7/eIF3m"/>
</dbReference>
<dbReference type="PANTHER" id="PTHR15350:SF8">
    <property type="entry name" value="COP9 SIGNALOSOME COMPLEX SUBUNIT 7B"/>
    <property type="match status" value="1"/>
</dbReference>
<dbReference type="InterPro" id="IPR041481">
    <property type="entry name" value="CSN7_helixI"/>
</dbReference>
<evidence type="ECO:0000259" key="6">
    <source>
        <dbReference type="Pfam" id="PF18392"/>
    </source>
</evidence>
<feature type="domain" description="COP9 signalosome complex subunit 7 helix I" evidence="6">
    <location>
        <begin position="111"/>
        <end position="160"/>
    </location>
</feature>
<keyword evidence="3" id="KW-0963">Cytoplasm</keyword>
<evidence type="ECO:0000256" key="5">
    <source>
        <dbReference type="ARBA" id="ARBA00023242"/>
    </source>
</evidence>
<accession>A0ABM1VN14</accession>
<evidence type="ECO:0000313" key="7">
    <source>
        <dbReference type="Proteomes" id="UP000694863"/>
    </source>
</evidence>
<keyword evidence="5" id="KW-0539">Nucleus</keyword>
<organism evidence="7 8">
    <name type="scientific">Echinops telfairi</name>
    <name type="common">Lesser hedgehog tenrec</name>
    <dbReference type="NCBI Taxonomy" id="9371"/>
    <lineage>
        <taxon>Eukaryota</taxon>
        <taxon>Metazoa</taxon>
        <taxon>Chordata</taxon>
        <taxon>Craniata</taxon>
        <taxon>Vertebrata</taxon>
        <taxon>Euteleostomi</taxon>
        <taxon>Mammalia</taxon>
        <taxon>Eutheria</taxon>
        <taxon>Afrotheria</taxon>
        <taxon>Tenrecidae</taxon>
        <taxon>Tenrecinae</taxon>
        <taxon>Echinops</taxon>
    </lineage>
</organism>
<dbReference type="RefSeq" id="XP_030744350.1">
    <property type="nucleotide sequence ID" value="XM_030888490.1"/>
</dbReference>
<keyword evidence="7" id="KW-1185">Reference proteome</keyword>
<proteinExistence type="predicted"/>
<comment type="subcellular location">
    <subcellularLocation>
        <location evidence="2">Cytoplasm</location>
    </subcellularLocation>
    <subcellularLocation>
        <location evidence="1">Nucleus</location>
    </subcellularLocation>
</comment>
<evidence type="ECO:0000256" key="3">
    <source>
        <dbReference type="ARBA" id="ARBA00022490"/>
    </source>
</evidence>
<sequence>MAGEQKPSSNLLEPFILLANGTSDSALTALISQVLEAPGVHVFGELLELVNVQELAGCIPDSVLLENLQMRSLRELEDLIIDILHGKLDQPTTNQLLEVDVCIGRDIHKKDINNIIKTLHEWCDGCEAVLLGMEQRVLRANQYKENSYQTQQQEETEVTNIEKMLKATTSSSTQEMEQQMAELECPSC</sequence>
<dbReference type="Pfam" id="PF18392">
    <property type="entry name" value="CSN7a_helixI"/>
    <property type="match status" value="1"/>
</dbReference>
<name>A0ABM1VN14_ECHTE</name>